<comment type="caution">
    <text evidence="2">The sequence shown here is derived from an EMBL/GenBank/DDBJ whole genome shotgun (WGS) entry which is preliminary data.</text>
</comment>
<reference evidence="2 3" key="1">
    <citation type="submission" date="2020-02" db="EMBL/GenBank/DDBJ databases">
        <title>Comparative genomics of sulfur disproportionating microorganisms.</title>
        <authorList>
            <person name="Ward L.M."/>
            <person name="Bertran E."/>
            <person name="Johnston D.T."/>
        </authorList>
    </citation>
    <scope>NUCLEOTIDE SEQUENCE [LARGE SCALE GENOMIC DNA]</scope>
    <source>
        <strain evidence="2 3">DSM 3696</strain>
    </source>
</reference>
<keyword evidence="3" id="KW-1185">Reference proteome</keyword>
<dbReference type="EMBL" id="JAAGRQ010000015">
    <property type="protein sequence ID" value="NDY56216.1"/>
    <property type="molecule type" value="Genomic_DNA"/>
</dbReference>
<gene>
    <name evidence="2" type="ORF">G3N56_05575</name>
</gene>
<organism evidence="2 3">
    <name type="scientific">Desulfolutivibrio sulfodismutans</name>
    <dbReference type="NCBI Taxonomy" id="63561"/>
    <lineage>
        <taxon>Bacteria</taxon>
        <taxon>Pseudomonadati</taxon>
        <taxon>Thermodesulfobacteriota</taxon>
        <taxon>Desulfovibrionia</taxon>
        <taxon>Desulfovibrionales</taxon>
        <taxon>Desulfovibrionaceae</taxon>
        <taxon>Desulfolutivibrio</taxon>
    </lineage>
</organism>
<dbReference type="Proteomes" id="UP000469724">
    <property type="component" value="Unassembled WGS sequence"/>
</dbReference>
<feature type="coiled-coil region" evidence="1">
    <location>
        <begin position="35"/>
        <end position="62"/>
    </location>
</feature>
<evidence type="ECO:0000256" key="1">
    <source>
        <dbReference type="SAM" id="Coils"/>
    </source>
</evidence>
<accession>A0A7K3NJ34</accession>
<dbReference type="RefSeq" id="WP_163301265.1">
    <property type="nucleotide sequence ID" value="NZ_JAAGRQ010000015.1"/>
</dbReference>
<evidence type="ECO:0000313" key="2">
    <source>
        <dbReference type="EMBL" id="NDY56216.1"/>
    </source>
</evidence>
<keyword evidence="1" id="KW-0175">Coiled coil</keyword>
<proteinExistence type="predicted"/>
<evidence type="ECO:0000313" key="3">
    <source>
        <dbReference type="Proteomes" id="UP000469724"/>
    </source>
</evidence>
<sequence length="93" mass="10241">MAIPIRAHASSDTCAMYKRRSTGGEDASHWARIMKDQAMSRLDVIRNRLENAAREHQMQAQNRAADATCCGISPQDAPGWKEMTQPGQALLAS</sequence>
<protein>
    <submittedName>
        <fullName evidence="2">Uncharacterized protein</fullName>
    </submittedName>
</protein>
<dbReference type="AlphaFoldDB" id="A0A7K3NJ34"/>
<name>A0A7K3NJ34_9BACT</name>